<feature type="chain" id="PRO_5046549772" evidence="1">
    <location>
        <begin position="23"/>
        <end position="324"/>
    </location>
</feature>
<reference evidence="3 4" key="1">
    <citation type="submission" date="2023-07" db="EMBL/GenBank/DDBJ databases">
        <title>Functional and genomic diversity of the sorghum phyllosphere microbiome.</title>
        <authorList>
            <person name="Shade A."/>
        </authorList>
    </citation>
    <scope>NUCLEOTIDE SEQUENCE [LARGE SCALE GENOMIC DNA]</scope>
    <source>
        <strain evidence="3 4">SORGH_AS_1064</strain>
    </source>
</reference>
<evidence type="ECO:0000256" key="1">
    <source>
        <dbReference type="SAM" id="SignalP"/>
    </source>
</evidence>
<feature type="signal peptide" evidence="1">
    <location>
        <begin position="1"/>
        <end position="22"/>
    </location>
</feature>
<organism evidence="3 4">
    <name type="scientific">Chryseobacterium camelliae</name>
    <dbReference type="NCBI Taxonomy" id="1265445"/>
    <lineage>
        <taxon>Bacteria</taxon>
        <taxon>Pseudomonadati</taxon>
        <taxon>Bacteroidota</taxon>
        <taxon>Flavobacteriia</taxon>
        <taxon>Flavobacteriales</taxon>
        <taxon>Weeksellaceae</taxon>
        <taxon>Chryseobacterium group</taxon>
        <taxon>Chryseobacterium</taxon>
    </lineage>
</organism>
<dbReference type="Gene3D" id="3.30.750.44">
    <property type="match status" value="1"/>
</dbReference>
<comment type="caution">
    <text evidence="3">The sequence shown here is derived from an EMBL/GenBank/DDBJ whole genome shotgun (WGS) entry which is preliminary data.</text>
</comment>
<dbReference type="Gene3D" id="3.90.226.10">
    <property type="entry name" value="2-enoyl-CoA Hydratase, Chain A, domain 1"/>
    <property type="match status" value="1"/>
</dbReference>
<keyword evidence="3" id="KW-0489">Methyltransferase</keyword>
<accession>A0ABU0TIP3</accession>
<dbReference type="PANTHER" id="PTHR32060:SF30">
    <property type="entry name" value="CARBOXY-TERMINAL PROCESSING PROTEASE CTPA"/>
    <property type="match status" value="1"/>
</dbReference>
<dbReference type="SMART" id="SM00245">
    <property type="entry name" value="TSPc"/>
    <property type="match status" value="1"/>
</dbReference>
<dbReference type="InterPro" id="IPR005151">
    <property type="entry name" value="Tail-specific_protease"/>
</dbReference>
<evidence type="ECO:0000313" key="3">
    <source>
        <dbReference type="EMBL" id="MDQ1096691.1"/>
    </source>
</evidence>
<keyword evidence="1" id="KW-0732">Signal</keyword>
<dbReference type="CDD" id="cd06567">
    <property type="entry name" value="Peptidase_S41"/>
    <property type="match status" value="1"/>
</dbReference>
<keyword evidence="3" id="KW-0808">Transferase</keyword>
<gene>
    <name evidence="3" type="ORF">QE404_001838</name>
</gene>
<dbReference type="GO" id="GO:0006508">
    <property type="term" value="P:proteolysis"/>
    <property type="evidence" value="ECO:0007669"/>
    <property type="project" value="UniProtKB-KW"/>
</dbReference>
<dbReference type="EC" id="3.4.21.102" evidence="3"/>
<dbReference type="Proteomes" id="UP001225072">
    <property type="component" value="Unassembled WGS sequence"/>
</dbReference>
<dbReference type="EMBL" id="JAUTAL010000001">
    <property type="protein sequence ID" value="MDQ1096691.1"/>
    <property type="molecule type" value="Genomic_DNA"/>
</dbReference>
<evidence type="ECO:0000259" key="2">
    <source>
        <dbReference type="SMART" id="SM00245"/>
    </source>
</evidence>
<name>A0ABU0TIP3_9FLAO</name>
<sequence length="324" mass="35680">MTGISTKFYLFFYCLIISGALSAQKNAVSYVEEAITLMKKNSVNKGTVDWTKLSEEALASAAGKGTVKEAYPIITKSLELLQDQHSGFYPPEMVSAYMKRYTESGLEFPYAKDSLINGQLAYLSVPAIGNLNQDDWKLYVSDFYKKIKALDASNPKAWILDLRDNDGGMFSPMFKAIQPFLDSEKAVGSIDNSGRASYYANRKNDVLFGQTVIATIEVPAMTLQHKKIPIYILVSKKTASSGEFVTAAFAGQKNTTIIGTPTQGLTSDNSEFRMSDGAILKLTTGILVNRKGDQYKEVGKGIAPDRYVKSRNLQDYIASLPANR</sequence>
<proteinExistence type="predicted"/>
<keyword evidence="4" id="KW-1185">Reference proteome</keyword>
<dbReference type="PANTHER" id="PTHR32060">
    <property type="entry name" value="TAIL-SPECIFIC PROTEASE"/>
    <property type="match status" value="1"/>
</dbReference>
<dbReference type="GO" id="GO:0032259">
    <property type="term" value="P:methylation"/>
    <property type="evidence" value="ECO:0007669"/>
    <property type="project" value="UniProtKB-KW"/>
</dbReference>
<dbReference type="RefSeq" id="WP_307449513.1">
    <property type="nucleotide sequence ID" value="NZ_JAUTAL010000001.1"/>
</dbReference>
<dbReference type="GO" id="GO:0008168">
    <property type="term" value="F:methyltransferase activity"/>
    <property type="evidence" value="ECO:0007669"/>
    <property type="project" value="UniProtKB-KW"/>
</dbReference>
<dbReference type="InterPro" id="IPR029045">
    <property type="entry name" value="ClpP/crotonase-like_dom_sf"/>
</dbReference>
<keyword evidence="3" id="KW-0378">Hydrolase</keyword>
<evidence type="ECO:0000313" key="4">
    <source>
        <dbReference type="Proteomes" id="UP001225072"/>
    </source>
</evidence>
<dbReference type="Pfam" id="PF03572">
    <property type="entry name" value="Peptidase_S41"/>
    <property type="match status" value="1"/>
</dbReference>
<keyword evidence="3" id="KW-0645">Protease</keyword>
<dbReference type="SUPFAM" id="SSF52096">
    <property type="entry name" value="ClpP/crotonase"/>
    <property type="match status" value="1"/>
</dbReference>
<protein>
    <submittedName>
        <fullName evidence="3">Carboxyl-terminal processing protease</fullName>
        <ecNumber evidence="3">3.4.21.102</ecNumber>
    </submittedName>
</protein>
<dbReference type="GO" id="GO:0004252">
    <property type="term" value="F:serine-type endopeptidase activity"/>
    <property type="evidence" value="ECO:0007669"/>
    <property type="project" value="UniProtKB-EC"/>
</dbReference>
<feature type="domain" description="Tail specific protease" evidence="2">
    <location>
        <begin position="91"/>
        <end position="309"/>
    </location>
</feature>